<protein>
    <submittedName>
        <fullName evidence="3">Glycoside hydrolase family 15 protein</fullName>
    </submittedName>
</protein>
<dbReference type="STRING" id="163359.A9R16_10450"/>
<evidence type="ECO:0000313" key="3">
    <source>
        <dbReference type="EMBL" id="RCN57033.1"/>
    </source>
</evidence>
<comment type="caution">
    <text evidence="3">The sequence shown here is derived from an EMBL/GenBank/DDBJ whole genome shotgun (WGS) entry which is preliminary data.</text>
</comment>
<dbReference type="RefSeq" id="WP_065969750.1">
    <property type="nucleotide sequence ID" value="NZ_CP080624.1"/>
</dbReference>
<dbReference type="InterPro" id="IPR012341">
    <property type="entry name" value="6hp_glycosidase-like_sf"/>
</dbReference>
<dbReference type="EMBL" id="PSYR01000002">
    <property type="protein sequence ID" value="RCN57033.1"/>
    <property type="molecule type" value="Genomic_DNA"/>
</dbReference>
<evidence type="ECO:0000259" key="1">
    <source>
        <dbReference type="Pfam" id="PF00723"/>
    </source>
</evidence>
<gene>
    <name evidence="3" type="ORF">C4900_15050</name>
</gene>
<accession>A0A1C2G2H5</accession>
<dbReference type="Pfam" id="PF19291">
    <property type="entry name" value="TREH_N"/>
    <property type="match status" value="1"/>
</dbReference>
<name>A0A1C2G2H5_9GAMM</name>
<dbReference type="Gene3D" id="1.50.10.10">
    <property type="match status" value="1"/>
</dbReference>
<dbReference type="OrthoDB" id="3902805at2"/>
<dbReference type="GO" id="GO:0005975">
    <property type="term" value="P:carbohydrate metabolic process"/>
    <property type="evidence" value="ECO:0007669"/>
    <property type="project" value="InterPro"/>
</dbReference>
<dbReference type="InterPro" id="IPR008928">
    <property type="entry name" value="6-hairpin_glycosidase_sf"/>
</dbReference>
<dbReference type="GO" id="GO:0004553">
    <property type="term" value="F:hydrolase activity, hydrolyzing O-glycosyl compounds"/>
    <property type="evidence" value="ECO:0007669"/>
    <property type="project" value="TreeGrafter"/>
</dbReference>
<dbReference type="InterPro" id="IPR011613">
    <property type="entry name" value="GH15-like"/>
</dbReference>
<feature type="domain" description="Trehalase-like N-terminal" evidence="2">
    <location>
        <begin position="4"/>
        <end position="153"/>
    </location>
</feature>
<dbReference type="Proteomes" id="UP000253250">
    <property type="component" value="Unassembled WGS sequence"/>
</dbReference>
<evidence type="ECO:0000313" key="4">
    <source>
        <dbReference type="Proteomes" id="UP000253250"/>
    </source>
</evidence>
<reference evidence="3 4" key="1">
    <citation type="submission" date="2018-02" db="EMBL/GenBank/DDBJ databases">
        <title>Insights into the biology of acidophilic members of the Acidiferrobacteraceae family derived from comparative genomic analyses.</title>
        <authorList>
            <person name="Issotta F."/>
            <person name="Thyssen C."/>
            <person name="Mena C."/>
            <person name="Moya A."/>
            <person name="Bellenberg S."/>
            <person name="Sproer C."/>
            <person name="Covarrubias P.C."/>
            <person name="Sand W."/>
            <person name="Quatrini R."/>
            <person name="Vera M."/>
        </authorList>
    </citation>
    <scope>NUCLEOTIDE SEQUENCE [LARGE SCALE GENOMIC DNA]</scope>
    <source>
        <strain evidence="4">m-1</strain>
    </source>
</reference>
<dbReference type="AlphaFoldDB" id="A0A1C2G2H5"/>
<evidence type="ECO:0000259" key="2">
    <source>
        <dbReference type="Pfam" id="PF19291"/>
    </source>
</evidence>
<dbReference type="SUPFAM" id="SSF48208">
    <property type="entry name" value="Six-hairpin glycosidases"/>
    <property type="match status" value="1"/>
</dbReference>
<feature type="domain" description="GH15-like" evidence="1">
    <location>
        <begin position="218"/>
        <end position="581"/>
    </location>
</feature>
<keyword evidence="4" id="KW-1185">Reference proteome</keyword>
<proteinExistence type="predicted"/>
<dbReference type="InterPro" id="IPR045582">
    <property type="entry name" value="Trehalase-like_N"/>
</dbReference>
<organism evidence="3 4">
    <name type="scientific">Acidiferrobacter thiooxydans</name>
    <dbReference type="NCBI Taxonomy" id="163359"/>
    <lineage>
        <taxon>Bacteria</taxon>
        <taxon>Pseudomonadati</taxon>
        <taxon>Pseudomonadota</taxon>
        <taxon>Gammaproteobacteria</taxon>
        <taxon>Acidiferrobacterales</taxon>
        <taxon>Acidiferrobacteraceae</taxon>
        <taxon>Acidiferrobacter</taxon>
    </lineage>
</organism>
<dbReference type="PANTHER" id="PTHR31616:SF0">
    <property type="entry name" value="GLUCAN 1,4-ALPHA-GLUCOSIDASE"/>
    <property type="match status" value="1"/>
</dbReference>
<dbReference type="Pfam" id="PF00723">
    <property type="entry name" value="Glyco_hydro_15"/>
    <property type="match status" value="1"/>
</dbReference>
<sequence>MSALIEDYALIGNTHTAALVGRNGSIDWLCLPTFSSPACFAGLLGDEGNGRFLLAPAGGLRRVERAYREDSLILETRFETDDGVVELVDFMPSPRPDGITDIVRIVRGRGGVVPMRLALTLRLEYGSVLPWVQVEDHKLHAFAGPDAFFLYAPIPLSREHAEVRAEFAVAAGGEAAFVLTRAASYRPEPAGRNAHEALARTEAFWRRWGARMPKDGPYAPMVRRSAITLKALTFNPTGGIVAAATASLPESLGGPRNWDYRFCWLRDATFTLYALGLAGFRKEARAWRDWLCRAVGGEPGRIQIMYGLGGERTLEEREVPWLAGYAGSRPVRFGNAAYKQCQIDVYGEVMDALHLSRAQGFQDDVNSWGIQRGLMDFLEGGWDGPDSGLWEERSGPRPHIFSQVMAWVAADRAVKAVERFGREGPADRWRALRARIHEHVCRKGYNEKRQAFVQSYDTEKLDASLLLLPLVGFLSPHDERVVNTVRAIERELTVDGFVKRYEADGQDGLHAPEGAFLACTFWLADNYALVGHKAKAAAIFERVAGVANDVGLLAEEYDTKNRRLIGNFPQAFSHVGLINTAHNLLAAGPARHRAKAAGNPFCGNWVSDEL</sequence>
<dbReference type="PANTHER" id="PTHR31616">
    <property type="entry name" value="TREHALASE"/>
    <property type="match status" value="1"/>
</dbReference>
<keyword evidence="3" id="KW-0378">Hydrolase</keyword>